<evidence type="ECO:0000256" key="13">
    <source>
        <dbReference type="ARBA" id="ARBA00082988"/>
    </source>
</evidence>
<keyword evidence="15" id="KW-1185">Reference proteome</keyword>
<dbReference type="NCBIfam" id="TIGR00567">
    <property type="entry name" value="3mg"/>
    <property type="match status" value="1"/>
</dbReference>
<dbReference type="PANTHER" id="PTHR10429:SF0">
    <property type="entry name" value="DNA-3-METHYLADENINE GLYCOSYLASE"/>
    <property type="match status" value="1"/>
</dbReference>
<evidence type="ECO:0000256" key="12">
    <source>
        <dbReference type="ARBA" id="ARBA00078171"/>
    </source>
</evidence>
<dbReference type="InterPro" id="IPR036995">
    <property type="entry name" value="MPG_sf"/>
</dbReference>
<evidence type="ECO:0000313" key="14">
    <source>
        <dbReference type="EMBL" id="GIY84848.1"/>
    </source>
</evidence>
<keyword evidence="5" id="KW-0227">DNA damage</keyword>
<dbReference type="EC" id="3.2.2.21" evidence="4"/>
<dbReference type="CDD" id="cd00540">
    <property type="entry name" value="AAG"/>
    <property type="match status" value="1"/>
</dbReference>
<evidence type="ECO:0000256" key="9">
    <source>
        <dbReference type="ARBA" id="ARBA00066187"/>
    </source>
</evidence>
<dbReference type="Proteomes" id="UP001054837">
    <property type="component" value="Unassembled WGS sequence"/>
</dbReference>
<protein>
    <recommendedName>
        <fullName evidence="10">DNA-3-methyladenine glycosylase</fullName>
        <ecNumber evidence="4">3.2.2.21</ecNumber>
    </recommendedName>
    <alternativeName>
        <fullName evidence="11">3-alkyladenine DNA glycosylase</fullName>
    </alternativeName>
    <alternativeName>
        <fullName evidence="8">3-methyladenine DNA glycosidase</fullName>
    </alternativeName>
    <alternativeName>
        <fullName evidence="13">ADPG</fullName>
    </alternativeName>
    <alternativeName>
        <fullName evidence="12">N-methylpurine-DNA glycosylase</fullName>
    </alternativeName>
</protein>
<evidence type="ECO:0000256" key="1">
    <source>
        <dbReference type="ARBA" id="ARBA00000086"/>
    </source>
</evidence>
<comment type="caution">
    <text evidence="14">The sequence shown here is derived from an EMBL/GenBank/DDBJ whole genome shotgun (WGS) entry which is preliminary data.</text>
</comment>
<accession>A0AAV4WRC6</accession>
<dbReference type="GO" id="GO:0006284">
    <property type="term" value="P:base-excision repair"/>
    <property type="evidence" value="ECO:0007669"/>
    <property type="project" value="InterPro"/>
</dbReference>
<evidence type="ECO:0000256" key="4">
    <source>
        <dbReference type="ARBA" id="ARBA00012000"/>
    </source>
</evidence>
<dbReference type="EMBL" id="BPLQ01014974">
    <property type="protein sequence ID" value="GIY84848.1"/>
    <property type="molecule type" value="Genomic_DNA"/>
</dbReference>
<keyword evidence="7" id="KW-0234">DNA repair</keyword>
<organism evidence="14 15">
    <name type="scientific">Caerostris darwini</name>
    <dbReference type="NCBI Taxonomy" id="1538125"/>
    <lineage>
        <taxon>Eukaryota</taxon>
        <taxon>Metazoa</taxon>
        <taxon>Ecdysozoa</taxon>
        <taxon>Arthropoda</taxon>
        <taxon>Chelicerata</taxon>
        <taxon>Arachnida</taxon>
        <taxon>Araneae</taxon>
        <taxon>Araneomorphae</taxon>
        <taxon>Entelegynae</taxon>
        <taxon>Araneoidea</taxon>
        <taxon>Araneidae</taxon>
        <taxon>Caerostris</taxon>
    </lineage>
</organism>
<dbReference type="HAMAP" id="MF_00527">
    <property type="entry name" value="3MGH"/>
    <property type="match status" value="1"/>
</dbReference>
<keyword evidence="6" id="KW-0378">Hydrolase</keyword>
<comment type="subunit">
    <text evidence="9">Binds MBD1. Binds SSBP1.</text>
</comment>
<dbReference type="InterPro" id="IPR003180">
    <property type="entry name" value="MPG"/>
</dbReference>
<gene>
    <name evidence="14" type="primary">MPG</name>
    <name evidence="14" type="ORF">CDAR_208951</name>
</gene>
<evidence type="ECO:0000256" key="3">
    <source>
        <dbReference type="ARBA" id="ARBA00009232"/>
    </source>
</evidence>
<evidence type="ECO:0000256" key="5">
    <source>
        <dbReference type="ARBA" id="ARBA00022763"/>
    </source>
</evidence>
<reference evidence="14 15" key="1">
    <citation type="submission" date="2021-06" db="EMBL/GenBank/DDBJ databases">
        <title>Caerostris darwini draft genome.</title>
        <authorList>
            <person name="Kono N."/>
            <person name="Arakawa K."/>
        </authorList>
    </citation>
    <scope>NUCLEOTIDE SEQUENCE [LARGE SCALE GENOMIC DNA]</scope>
</reference>
<evidence type="ECO:0000256" key="6">
    <source>
        <dbReference type="ARBA" id="ARBA00022801"/>
    </source>
</evidence>
<dbReference type="FunFam" id="3.10.300.10:FF:000001">
    <property type="entry name" value="Putative 3-methyladenine DNA glycosylase"/>
    <property type="match status" value="1"/>
</dbReference>
<comment type="similarity">
    <text evidence="3">Belongs to the DNA glycosylase MPG family.</text>
</comment>
<proteinExistence type="inferred from homology"/>
<evidence type="ECO:0000256" key="7">
    <source>
        <dbReference type="ARBA" id="ARBA00023204"/>
    </source>
</evidence>
<dbReference type="GO" id="GO:0003677">
    <property type="term" value="F:DNA binding"/>
    <property type="evidence" value="ECO:0007669"/>
    <property type="project" value="InterPro"/>
</dbReference>
<sequence length="284" mass="32093">MNTSNKHGVKRTLSARLSQNAIRYKQNKIAEEKELSESEVNTKKKLKHATNINDNNTALLISNKLLNLFFDQSCISLAKSLLGKVLVRKLQSNEILRGRIVETECYLGTIDKASHSYKGKRTNRNEAMFLPPGTAYVYTIYGMYFCFNISSHEEGSAVLIRALEPLQNTSVMQTFRSVKRKSSAVLKDKDLCNGPSKLCLAFNIDKQLNKVDLCTSNDLWLDDGTEIPCSDIIACKRIGIDSAGEEWANKPLRFYIKDCVYVSMRNKLAENLHKTDTVQDLNIL</sequence>
<comment type="function">
    <text evidence="2">Hydrolysis of the deoxyribose N-glycosidic bond to excise 3-methyladenine, and 7-methylguanine from the damaged DNA polymer formed by alkylation lesions.</text>
</comment>
<dbReference type="Pfam" id="PF02245">
    <property type="entry name" value="Pur_DNA_glyco"/>
    <property type="match status" value="1"/>
</dbReference>
<dbReference type="InterPro" id="IPR011034">
    <property type="entry name" value="Formyl_transferase-like_C_sf"/>
</dbReference>
<dbReference type="GO" id="GO:0003905">
    <property type="term" value="F:alkylbase DNA N-glycosylase activity"/>
    <property type="evidence" value="ECO:0007669"/>
    <property type="project" value="UniProtKB-EC"/>
</dbReference>
<name>A0AAV4WRC6_9ARAC</name>
<evidence type="ECO:0000256" key="10">
    <source>
        <dbReference type="ARBA" id="ARBA00068926"/>
    </source>
</evidence>
<dbReference type="Gene3D" id="3.10.300.10">
    <property type="entry name" value="Methylpurine-DNA glycosylase (MPG)"/>
    <property type="match status" value="1"/>
</dbReference>
<evidence type="ECO:0000256" key="2">
    <source>
        <dbReference type="ARBA" id="ARBA00002421"/>
    </source>
</evidence>
<evidence type="ECO:0000256" key="8">
    <source>
        <dbReference type="ARBA" id="ARBA00033426"/>
    </source>
</evidence>
<dbReference type="SUPFAM" id="SSF50486">
    <property type="entry name" value="FMT C-terminal domain-like"/>
    <property type="match status" value="1"/>
</dbReference>
<dbReference type="PANTHER" id="PTHR10429">
    <property type="entry name" value="DNA-3-METHYLADENINE GLYCOSYLASE"/>
    <property type="match status" value="1"/>
</dbReference>
<dbReference type="AlphaFoldDB" id="A0AAV4WRC6"/>
<evidence type="ECO:0000256" key="11">
    <source>
        <dbReference type="ARBA" id="ARBA00076879"/>
    </source>
</evidence>
<evidence type="ECO:0000313" key="15">
    <source>
        <dbReference type="Proteomes" id="UP001054837"/>
    </source>
</evidence>
<comment type="catalytic activity">
    <reaction evidence="1">
        <text>Hydrolysis of alkylated DNA, releasing 3-methyladenine, 3-methylguanine, 7-methylguanine and 7-methyladenine.</text>
        <dbReference type="EC" id="3.2.2.21"/>
    </reaction>
</comment>